<evidence type="ECO:0000259" key="4">
    <source>
        <dbReference type="PROSITE" id="PS51077"/>
    </source>
</evidence>
<proteinExistence type="predicted"/>
<evidence type="ECO:0000256" key="2">
    <source>
        <dbReference type="ARBA" id="ARBA00023125"/>
    </source>
</evidence>
<dbReference type="PROSITE" id="PS51078">
    <property type="entry name" value="ICLR_ED"/>
    <property type="match status" value="1"/>
</dbReference>
<dbReference type="AlphaFoldDB" id="F0Q170"/>
<evidence type="ECO:0000256" key="1">
    <source>
        <dbReference type="ARBA" id="ARBA00023015"/>
    </source>
</evidence>
<dbReference type="Pfam" id="PF09339">
    <property type="entry name" value="HTH_IclR"/>
    <property type="match status" value="1"/>
</dbReference>
<name>F0Q170_PARA1</name>
<dbReference type="KEGG" id="aaa:Acav_0149"/>
<dbReference type="GO" id="GO:0003700">
    <property type="term" value="F:DNA-binding transcription factor activity"/>
    <property type="evidence" value="ECO:0007669"/>
    <property type="project" value="TreeGrafter"/>
</dbReference>
<dbReference type="InterPro" id="IPR011042">
    <property type="entry name" value="6-blade_b-propeller_TolB-like"/>
</dbReference>
<dbReference type="InterPro" id="IPR013658">
    <property type="entry name" value="SGL"/>
</dbReference>
<keyword evidence="7" id="KW-1185">Reference proteome</keyword>
<dbReference type="EMBL" id="CP002521">
    <property type="protein sequence ID" value="ADX44075.1"/>
    <property type="molecule type" value="Genomic_DNA"/>
</dbReference>
<dbReference type="HOGENOM" id="CLU_494034_0_0_4"/>
<reference evidence="6" key="1">
    <citation type="submission" date="2011-02" db="EMBL/GenBank/DDBJ databases">
        <title>Complete sequence of Acidovorax avenae subsp. avenae ATCC 19860.</title>
        <authorList>
            <consortium name="US DOE Joint Genome Institute"/>
            <person name="Lucas S."/>
            <person name="Copeland A."/>
            <person name="Lapidus A."/>
            <person name="Cheng J.-F."/>
            <person name="Goodwin L."/>
            <person name="Pitluck S."/>
            <person name="Chertkov O."/>
            <person name="Held B."/>
            <person name="Detter J.C."/>
            <person name="Han C."/>
            <person name="Tapia R."/>
            <person name="Land M."/>
            <person name="Hauser L."/>
            <person name="Kyrpides N."/>
            <person name="Ivanova N."/>
            <person name="Ovchinnikova G."/>
            <person name="Pagani I."/>
            <person name="Gordon S."/>
            <person name="Woyke T."/>
        </authorList>
    </citation>
    <scope>NUCLEOTIDE SEQUENCE</scope>
    <source>
        <strain evidence="6">ATCC 19860</strain>
    </source>
</reference>
<keyword evidence="1" id="KW-0805">Transcription regulation</keyword>
<dbReference type="InterPro" id="IPR011991">
    <property type="entry name" value="ArsR-like_HTH"/>
</dbReference>
<dbReference type="Gene3D" id="2.120.10.30">
    <property type="entry name" value="TolB, C-terminal domain"/>
    <property type="match status" value="1"/>
</dbReference>
<dbReference type="InterPro" id="IPR050707">
    <property type="entry name" value="HTH_MetabolicPath_Reg"/>
</dbReference>
<dbReference type="GO" id="GO:0045892">
    <property type="term" value="P:negative regulation of DNA-templated transcription"/>
    <property type="evidence" value="ECO:0007669"/>
    <property type="project" value="TreeGrafter"/>
</dbReference>
<dbReference type="PROSITE" id="PS51077">
    <property type="entry name" value="HTH_ICLR"/>
    <property type="match status" value="1"/>
</dbReference>
<dbReference type="SUPFAM" id="SSF55781">
    <property type="entry name" value="GAF domain-like"/>
    <property type="match status" value="1"/>
</dbReference>
<protein>
    <submittedName>
        <fullName evidence="6">Transcriptional regulator, IclR family</fullName>
    </submittedName>
</protein>
<evidence type="ECO:0000259" key="5">
    <source>
        <dbReference type="PROSITE" id="PS51078"/>
    </source>
</evidence>
<dbReference type="SMART" id="SM00346">
    <property type="entry name" value="HTH_ICLR"/>
    <property type="match status" value="1"/>
</dbReference>
<dbReference type="CDD" id="cd00090">
    <property type="entry name" value="HTH_ARSR"/>
    <property type="match status" value="1"/>
</dbReference>
<dbReference type="Pfam" id="PF01614">
    <property type="entry name" value="IclR_C"/>
    <property type="match status" value="1"/>
</dbReference>
<dbReference type="InterPro" id="IPR005471">
    <property type="entry name" value="Tscrpt_reg_IclR_N"/>
</dbReference>
<dbReference type="Proteomes" id="UP000002482">
    <property type="component" value="Chromosome"/>
</dbReference>
<gene>
    <name evidence="6" type="ordered locus">Acav_0149</name>
</gene>
<accession>F0Q170</accession>
<dbReference type="SUPFAM" id="SSF63829">
    <property type="entry name" value="Calcium-dependent phosphotriesterase"/>
    <property type="match status" value="1"/>
</dbReference>
<dbReference type="Pfam" id="PF08450">
    <property type="entry name" value="SGL"/>
    <property type="match status" value="1"/>
</dbReference>
<dbReference type="PANTHER" id="PTHR30136">
    <property type="entry name" value="HELIX-TURN-HELIX TRANSCRIPTIONAL REGULATOR, ICLR FAMILY"/>
    <property type="match status" value="1"/>
</dbReference>
<organism evidence="6 7">
    <name type="scientific">Paracidovorax avenae (strain ATCC 19860 / DSM 7227 / CCUG 15838 / JCM 20985 / LMG 2117 / NCPPB 1011)</name>
    <name type="common">Acidovorax avenae</name>
    <dbReference type="NCBI Taxonomy" id="643561"/>
    <lineage>
        <taxon>Bacteria</taxon>
        <taxon>Pseudomonadati</taxon>
        <taxon>Pseudomonadota</taxon>
        <taxon>Betaproteobacteria</taxon>
        <taxon>Burkholderiales</taxon>
        <taxon>Comamonadaceae</taxon>
        <taxon>Paracidovorax</taxon>
    </lineage>
</organism>
<keyword evidence="3" id="KW-0804">Transcription</keyword>
<sequence length="588" mass="61936">MRKFGLRRPAGQIVASTCDTGIRKGRYSRGKYHYLRQTMASSSSEGTAALEKALDLLEAVGAAPDGLSQAELAERFGLPRTTAYRLLAALVARGLLRRDPLRKVYCLGMRCFEMARQAYAMPDLAAAAALELRALRDLTGETSYLAALDGREVVSLERCDGAHSERSSSALGQRKPVHCTSQGKAILSALREPERDTLLKGLSLKAATPRTITDRRRLQAELRVTAARGYAIDDEEIVPGVRCVGAPIVDGQGQVRGALSVAGPAWRLTPERLELLGPEVAEAARRVGAQLGRTRAPVADTVACALAGPWAFHGAHPHWCTEAGLLYWADSLAPALRAWSPQAGPEGEARETGAAALPAGTDQALAECEEPIAGVLVHGPQDVSLVGARGAVRWRPGAAQPEPWPAWPDGTTVQAMCLGGTDGAGSGVWVAVETAEGGSAVGRLHAAGHVEVLWRLAEALQCLRWRAGDGALLATAPDTGAILHMHPDSPGVVRRLVTVPKGSGRVSGLAFDAEGGVWTALRDGWSVVRFLPDGGLDRVAALPVPCPTDVAVGGPDGNILFVTTARQPVALDMLTNAPLSGRLFALPL</sequence>
<evidence type="ECO:0000313" key="6">
    <source>
        <dbReference type="EMBL" id="ADX44075.1"/>
    </source>
</evidence>
<dbReference type="InterPro" id="IPR036390">
    <property type="entry name" value="WH_DNA-bd_sf"/>
</dbReference>
<dbReference type="InterPro" id="IPR014757">
    <property type="entry name" value="Tscrpt_reg_IclR_C"/>
</dbReference>
<dbReference type="Gene3D" id="1.10.10.10">
    <property type="entry name" value="Winged helix-like DNA-binding domain superfamily/Winged helix DNA-binding domain"/>
    <property type="match status" value="1"/>
</dbReference>
<feature type="domain" description="HTH iclR-type" evidence="4">
    <location>
        <begin position="47"/>
        <end position="109"/>
    </location>
</feature>
<dbReference type="Gene3D" id="3.30.450.40">
    <property type="match status" value="1"/>
</dbReference>
<dbReference type="PANTHER" id="PTHR30136:SF24">
    <property type="entry name" value="HTH-TYPE TRANSCRIPTIONAL REPRESSOR ALLR"/>
    <property type="match status" value="1"/>
</dbReference>
<dbReference type="InterPro" id="IPR036388">
    <property type="entry name" value="WH-like_DNA-bd_sf"/>
</dbReference>
<dbReference type="SUPFAM" id="SSF46785">
    <property type="entry name" value="Winged helix' DNA-binding domain"/>
    <property type="match status" value="1"/>
</dbReference>
<dbReference type="GO" id="GO:0003677">
    <property type="term" value="F:DNA binding"/>
    <property type="evidence" value="ECO:0007669"/>
    <property type="project" value="UniProtKB-KW"/>
</dbReference>
<feature type="domain" description="IclR-ED" evidence="5">
    <location>
        <begin position="110"/>
        <end position="293"/>
    </location>
</feature>
<dbReference type="FunFam" id="1.10.10.10:FF:000056">
    <property type="entry name" value="IclR family transcriptional regulator"/>
    <property type="match status" value="1"/>
</dbReference>
<keyword evidence="2" id="KW-0238">DNA-binding</keyword>
<dbReference type="InterPro" id="IPR029016">
    <property type="entry name" value="GAF-like_dom_sf"/>
</dbReference>
<evidence type="ECO:0000256" key="3">
    <source>
        <dbReference type="ARBA" id="ARBA00023163"/>
    </source>
</evidence>
<evidence type="ECO:0000313" key="7">
    <source>
        <dbReference type="Proteomes" id="UP000002482"/>
    </source>
</evidence>